<gene>
    <name evidence="2" type="ORF">SAMN02787144_1017131</name>
</gene>
<feature type="compositionally biased region" description="Low complexity" evidence="1">
    <location>
        <begin position="72"/>
        <end position="102"/>
    </location>
</feature>
<protein>
    <submittedName>
        <fullName evidence="2">Uncharacterized protein</fullName>
    </submittedName>
</protein>
<organism evidence="2 3">
    <name type="scientific">Streptomyces atratus</name>
    <dbReference type="NCBI Taxonomy" id="1893"/>
    <lineage>
        <taxon>Bacteria</taxon>
        <taxon>Bacillati</taxon>
        <taxon>Actinomycetota</taxon>
        <taxon>Actinomycetes</taxon>
        <taxon>Kitasatosporales</taxon>
        <taxon>Streptomycetaceae</taxon>
        <taxon>Streptomyces</taxon>
    </lineage>
</organism>
<feature type="region of interest" description="Disordered" evidence="1">
    <location>
        <begin position="72"/>
        <end position="109"/>
    </location>
</feature>
<evidence type="ECO:0000313" key="3">
    <source>
        <dbReference type="Proteomes" id="UP000181909"/>
    </source>
</evidence>
<name>A0A1K2E6U6_STRAR</name>
<dbReference type="AlphaFoldDB" id="A0A1K2E6U6"/>
<evidence type="ECO:0000256" key="1">
    <source>
        <dbReference type="SAM" id="MobiDB-lite"/>
    </source>
</evidence>
<sequence>MSVRMPRFPPTIVFPASAPWLARGTLLGVFVPLPDNLRDKDAELRRHLTAACPEMAELAHLMQEFAELLTTSPAASTTPAASRNGSATSARSSTKRSTAPTRQPSNQRT</sequence>
<reference evidence="2 3" key="1">
    <citation type="submission" date="2016-11" db="EMBL/GenBank/DDBJ databases">
        <authorList>
            <person name="Jaros S."/>
            <person name="Januszkiewicz K."/>
            <person name="Wedrychowicz H."/>
        </authorList>
    </citation>
    <scope>NUCLEOTIDE SEQUENCE [LARGE SCALE GENOMIC DNA]</scope>
    <source>
        <strain evidence="2 3">OK807</strain>
    </source>
</reference>
<dbReference type="Proteomes" id="UP000181909">
    <property type="component" value="Unassembled WGS sequence"/>
</dbReference>
<evidence type="ECO:0000313" key="2">
    <source>
        <dbReference type="EMBL" id="SFY31345.1"/>
    </source>
</evidence>
<accession>A0A1K2E6U6</accession>
<dbReference type="EMBL" id="FPJO01000017">
    <property type="protein sequence ID" value="SFY31345.1"/>
    <property type="molecule type" value="Genomic_DNA"/>
</dbReference>
<proteinExistence type="predicted"/>
<dbReference type="RefSeq" id="WP_371268645.1">
    <property type="nucleotide sequence ID" value="NZ_CP108276.1"/>
</dbReference>